<proteinExistence type="predicted"/>
<protein>
    <submittedName>
        <fullName evidence="1">Uncharacterized protein</fullName>
    </submittedName>
</protein>
<dbReference type="GO" id="GO:0003690">
    <property type="term" value="F:double-stranded DNA binding"/>
    <property type="evidence" value="ECO:0007669"/>
    <property type="project" value="TreeGrafter"/>
</dbReference>
<evidence type="ECO:0000313" key="1">
    <source>
        <dbReference type="EMBL" id="VDM95064.1"/>
    </source>
</evidence>
<dbReference type="Gene3D" id="1.20.5.190">
    <property type="match status" value="1"/>
</dbReference>
<organism evidence="1 2">
    <name type="scientific">Thelazia callipaeda</name>
    <name type="common">Oriental eyeworm</name>
    <name type="synonym">Parasitic nematode</name>
    <dbReference type="NCBI Taxonomy" id="103827"/>
    <lineage>
        <taxon>Eukaryota</taxon>
        <taxon>Metazoa</taxon>
        <taxon>Ecdysozoa</taxon>
        <taxon>Nematoda</taxon>
        <taxon>Chromadorea</taxon>
        <taxon>Rhabditida</taxon>
        <taxon>Spirurina</taxon>
        <taxon>Spiruromorpha</taxon>
        <taxon>Thelazioidea</taxon>
        <taxon>Thelaziidae</taxon>
        <taxon>Thelazia</taxon>
    </lineage>
</organism>
<dbReference type="STRING" id="103827.A0A3P7JVD3"/>
<dbReference type="SUPFAM" id="SSF52540">
    <property type="entry name" value="P-loop containing nucleoside triphosphate hydrolases"/>
    <property type="match status" value="1"/>
</dbReference>
<dbReference type="EMBL" id="UYYF01000012">
    <property type="protein sequence ID" value="VDM95064.1"/>
    <property type="molecule type" value="Genomic_DNA"/>
</dbReference>
<evidence type="ECO:0000313" key="2">
    <source>
        <dbReference type="Proteomes" id="UP000276776"/>
    </source>
</evidence>
<dbReference type="GO" id="GO:0006357">
    <property type="term" value="P:regulation of transcription by RNA polymerase II"/>
    <property type="evidence" value="ECO:0007669"/>
    <property type="project" value="TreeGrafter"/>
</dbReference>
<dbReference type="AlphaFoldDB" id="A0A3P7JVD3"/>
<dbReference type="GO" id="GO:0003712">
    <property type="term" value="F:transcription coregulator activity"/>
    <property type="evidence" value="ECO:0007669"/>
    <property type="project" value="TreeGrafter"/>
</dbReference>
<dbReference type="SMART" id="SM00015">
    <property type="entry name" value="IQ"/>
    <property type="match status" value="3"/>
</dbReference>
<dbReference type="GO" id="GO:0005634">
    <property type="term" value="C:nucleus"/>
    <property type="evidence" value="ECO:0007669"/>
    <property type="project" value="TreeGrafter"/>
</dbReference>
<dbReference type="PANTHER" id="PTHR23335">
    <property type="entry name" value="CALMODULIN-BINDING TRANSCRIPTION ACTIVATOR CAMTA"/>
    <property type="match status" value="1"/>
</dbReference>
<dbReference type="InterPro" id="IPR027417">
    <property type="entry name" value="P-loop_NTPase"/>
</dbReference>
<dbReference type="InterPro" id="IPR000048">
    <property type="entry name" value="IQ_motif_EF-hand-BS"/>
</dbReference>
<dbReference type="PANTHER" id="PTHR23335:SF1">
    <property type="entry name" value="CALMODULIN-BINDING TRANSCRIPTION ACTIVATOR, ISOFORM F"/>
    <property type="match status" value="1"/>
</dbReference>
<dbReference type="Proteomes" id="UP000276776">
    <property type="component" value="Unassembled WGS sequence"/>
</dbReference>
<reference evidence="1 2" key="1">
    <citation type="submission" date="2018-11" db="EMBL/GenBank/DDBJ databases">
        <authorList>
            <consortium name="Pathogen Informatics"/>
        </authorList>
    </citation>
    <scope>NUCLEOTIDE SEQUENCE [LARGE SCALE GENOMIC DNA]</scope>
</reference>
<dbReference type="OrthoDB" id="407555at2759"/>
<dbReference type="PROSITE" id="PS50096">
    <property type="entry name" value="IQ"/>
    <property type="match status" value="1"/>
</dbReference>
<accession>A0A3P7JVD3</accession>
<gene>
    <name evidence="1" type="ORF">TCLT_LOCUS193</name>
</gene>
<name>A0A3P7JVD3_THECL</name>
<sequence length="217" mass="26452">MLFPAPLVTPGSSYFHIPFNCYYSLEPQRNFSETRQKPLFIFLCCLSKIFTRKYKKTNFFQSFRKVFISFFCLDREQRELYEAAKIIQQAYRQYRARITIRRQNEAKQNAAIVIQNYYRRYKQYCYFKKLHKAAMLIQKHFRMRKAVQNQRGTEESKLCSNSQIRVSIENCQEINAFVKSWLVSQGHYYRKRQRAACKIQKFMRQIKQKLAYHSFRQ</sequence>
<keyword evidence="2" id="KW-1185">Reference proteome</keyword>
<dbReference type="Pfam" id="PF00612">
    <property type="entry name" value="IQ"/>
    <property type="match status" value="2"/>
</dbReference>